<dbReference type="SUPFAM" id="SSF54631">
    <property type="entry name" value="CBS-domain pair"/>
    <property type="match status" value="2"/>
</dbReference>
<sequence>MANNPRHEEVPIVQQTKVREESMPVQEALIKDIGLPGIELVSVKESEPISLALNKLQKSNIRSLAVKDASENFVGFVTVYDIMTYICFSSYSPNSIPHELEACKSLETPIGEIRTIHQESEHSWKFKDTEPLSFLLNPLSLGFHQVLVRDKHGRNSVITQHDMVKYFCSHPFDVAKLTLKELGFGNPEKRSKPKCCSIESNRKALYAFRKMEIEGYSALPVIDPATKKIIATISASDVRLLTLDRLDEILLPVIQFLGSIHSHVQLEHPLVTTTDVSLLSIMFRLIGTHHRHMWVVDSKGRHIDTVSLSDIIAFPAVRSFPNLFNINIVLP</sequence>
<dbReference type="InterPro" id="IPR046342">
    <property type="entry name" value="CBS_dom_sf"/>
</dbReference>
<evidence type="ECO:0000256" key="2">
    <source>
        <dbReference type="ARBA" id="ARBA00023122"/>
    </source>
</evidence>
<accession>A0A7S4IS23</accession>
<dbReference type="Pfam" id="PF00571">
    <property type="entry name" value="CBS"/>
    <property type="match status" value="1"/>
</dbReference>
<evidence type="ECO:0000313" key="5">
    <source>
        <dbReference type="EMBL" id="CAE2238024.1"/>
    </source>
</evidence>
<keyword evidence="2 3" id="KW-0129">CBS domain</keyword>
<reference evidence="5" key="1">
    <citation type="submission" date="2021-01" db="EMBL/GenBank/DDBJ databases">
        <authorList>
            <person name="Corre E."/>
            <person name="Pelletier E."/>
            <person name="Niang G."/>
            <person name="Scheremetjew M."/>
            <person name="Finn R."/>
            <person name="Kale V."/>
            <person name="Holt S."/>
            <person name="Cochrane G."/>
            <person name="Meng A."/>
            <person name="Brown T."/>
            <person name="Cohen L."/>
        </authorList>
    </citation>
    <scope>NUCLEOTIDE SEQUENCE</scope>
    <source>
        <strain evidence="5">DIVA3 518/3/11/1/6</strain>
    </source>
</reference>
<feature type="domain" description="CBS" evidence="4">
    <location>
        <begin position="34"/>
        <end position="96"/>
    </location>
</feature>
<proteinExistence type="predicted"/>
<evidence type="ECO:0000259" key="4">
    <source>
        <dbReference type="PROSITE" id="PS51371"/>
    </source>
</evidence>
<organism evidence="5">
    <name type="scientific">Vannella robusta</name>
    <dbReference type="NCBI Taxonomy" id="1487602"/>
    <lineage>
        <taxon>Eukaryota</taxon>
        <taxon>Amoebozoa</taxon>
        <taxon>Discosea</taxon>
        <taxon>Flabellinia</taxon>
        <taxon>Vannellidae</taxon>
        <taxon>Vannella</taxon>
    </lineage>
</organism>
<dbReference type="Gene3D" id="3.10.580.10">
    <property type="entry name" value="CBS-domain"/>
    <property type="match status" value="2"/>
</dbReference>
<dbReference type="InterPro" id="IPR050511">
    <property type="entry name" value="AMPK_gamma/SDS23_families"/>
</dbReference>
<dbReference type="AlphaFoldDB" id="A0A7S4IS23"/>
<dbReference type="SMART" id="SM00116">
    <property type="entry name" value="CBS"/>
    <property type="match status" value="3"/>
</dbReference>
<name>A0A7S4IS23_9EUKA</name>
<dbReference type="EMBL" id="HBKP01023398">
    <property type="protein sequence ID" value="CAE2238024.1"/>
    <property type="molecule type" value="Transcribed_RNA"/>
</dbReference>
<protein>
    <recommendedName>
        <fullName evidence="4">CBS domain-containing protein</fullName>
    </recommendedName>
</protein>
<evidence type="ECO:0000256" key="1">
    <source>
        <dbReference type="ARBA" id="ARBA00022737"/>
    </source>
</evidence>
<dbReference type="PROSITE" id="PS51371">
    <property type="entry name" value="CBS"/>
    <property type="match status" value="1"/>
</dbReference>
<dbReference type="PANTHER" id="PTHR13780">
    <property type="entry name" value="AMP-ACTIVATED PROTEIN KINASE, GAMMA REGULATORY SUBUNIT"/>
    <property type="match status" value="1"/>
</dbReference>
<keyword evidence="1" id="KW-0677">Repeat</keyword>
<dbReference type="InterPro" id="IPR000644">
    <property type="entry name" value="CBS_dom"/>
</dbReference>
<gene>
    <name evidence="5" type="ORF">VSP0166_LOCUS16317</name>
</gene>
<evidence type="ECO:0000256" key="3">
    <source>
        <dbReference type="PROSITE-ProRule" id="PRU00703"/>
    </source>
</evidence>